<evidence type="ECO:0000313" key="1">
    <source>
        <dbReference type="EMBL" id="JAH77731.1"/>
    </source>
</evidence>
<reference evidence="1" key="1">
    <citation type="submission" date="2014-11" db="EMBL/GenBank/DDBJ databases">
        <authorList>
            <person name="Amaro Gonzalez C."/>
        </authorList>
    </citation>
    <scope>NUCLEOTIDE SEQUENCE</scope>
</reference>
<proteinExistence type="predicted"/>
<protein>
    <submittedName>
        <fullName evidence="1">Uncharacterized protein</fullName>
    </submittedName>
</protein>
<name>A0A0E9VIC0_ANGAN</name>
<reference evidence="1" key="2">
    <citation type="journal article" date="2015" name="Fish Shellfish Immunol.">
        <title>Early steps in the European eel (Anguilla anguilla)-Vibrio vulnificus interaction in the gills: Role of the RtxA13 toxin.</title>
        <authorList>
            <person name="Callol A."/>
            <person name="Pajuelo D."/>
            <person name="Ebbesson L."/>
            <person name="Teles M."/>
            <person name="MacKenzie S."/>
            <person name="Amaro C."/>
        </authorList>
    </citation>
    <scope>NUCLEOTIDE SEQUENCE</scope>
</reference>
<dbReference type="EMBL" id="GBXM01030846">
    <property type="protein sequence ID" value="JAH77731.1"/>
    <property type="molecule type" value="Transcribed_RNA"/>
</dbReference>
<accession>A0A0E9VIC0</accession>
<dbReference type="AlphaFoldDB" id="A0A0E9VIC0"/>
<sequence length="22" mass="2541">MGNSITWCFTRSSVYSMNPCQK</sequence>
<organism evidence="1">
    <name type="scientific">Anguilla anguilla</name>
    <name type="common">European freshwater eel</name>
    <name type="synonym">Muraena anguilla</name>
    <dbReference type="NCBI Taxonomy" id="7936"/>
    <lineage>
        <taxon>Eukaryota</taxon>
        <taxon>Metazoa</taxon>
        <taxon>Chordata</taxon>
        <taxon>Craniata</taxon>
        <taxon>Vertebrata</taxon>
        <taxon>Euteleostomi</taxon>
        <taxon>Actinopterygii</taxon>
        <taxon>Neopterygii</taxon>
        <taxon>Teleostei</taxon>
        <taxon>Anguilliformes</taxon>
        <taxon>Anguillidae</taxon>
        <taxon>Anguilla</taxon>
    </lineage>
</organism>